<dbReference type="InterPro" id="IPR005269">
    <property type="entry name" value="LOG"/>
</dbReference>
<gene>
    <name evidence="3" type="ORF">SAMN04489844_4101</name>
</gene>
<dbReference type="EMBL" id="FNRT01000002">
    <property type="protein sequence ID" value="SED28839.1"/>
    <property type="molecule type" value="Genomic_DNA"/>
</dbReference>
<evidence type="ECO:0000256" key="1">
    <source>
        <dbReference type="ARBA" id="ARBA00006763"/>
    </source>
</evidence>
<comment type="catalytic activity">
    <reaction evidence="2">
        <text>9-ribosyl-trans-zeatin 5'-phosphate + H2O = trans-zeatin + D-ribose 5-phosphate</text>
        <dbReference type="Rhea" id="RHEA:48564"/>
        <dbReference type="ChEBI" id="CHEBI:15377"/>
        <dbReference type="ChEBI" id="CHEBI:16522"/>
        <dbReference type="ChEBI" id="CHEBI:78346"/>
        <dbReference type="ChEBI" id="CHEBI:87947"/>
        <dbReference type="EC" id="3.2.2.n1"/>
    </reaction>
</comment>
<dbReference type="GO" id="GO:0102682">
    <property type="term" value="F:cytokinin riboside 5'-monophosphate phosphoribohydrolase activity"/>
    <property type="evidence" value="ECO:0007669"/>
    <property type="project" value="RHEA"/>
</dbReference>
<dbReference type="AlphaFoldDB" id="A0A1H4ZF99"/>
<evidence type="ECO:0000313" key="3">
    <source>
        <dbReference type="EMBL" id="SED28839.1"/>
    </source>
</evidence>
<dbReference type="NCBIfam" id="TIGR00730">
    <property type="entry name" value="Rossman fold protein, TIGR00730 family"/>
    <property type="match status" value="1"/>
</dbReference>
<dbReference type="EC" id="3.2.2.n1" evidence="2"/>
<organism evidence="3 4">
    <name type="scientific">Nocardioides exalbidus</name>
    <dbReference type="NCBI Taxonomy" id="402596"/>
    <lineage>
        <taxon>Bacteria</taxon>
        <taxon>Bacillati</taxon>
        <taxon>Actinomycetota</taxon>
        <taxon>Actinomycetes</taxon>
        <taxon>Propionibacteriales</taxon>
        <taxon>Nocardioidaceae</taxon>
        <taxon>Nocardioides</taxon>
    </lineage>
</organism>
<dbReference type="PANTHER" id="PTHR31223:SF70">
    <property type="entry name" value="LOG FAMILY PROTEIN YJL055W"/>
    <property type="match status" value="1"/>
</dbReference>
<proteinExistence type="inferred from homology"/>
<evidence type="ECO:0000256" key="2">
    <source>
        <dbReference type="RuleBase" id="RU363015"/>
    </source>
</evidence>
<dbReference type="Gene3D" id="3.40.50.450">
    <property type="match status" value="1"/>
</dbReference>
<dbReference type="Proteomes" id="UP000198742">
    <property type="component" value="Unassembled WGS sequence"/>
</dbReference>
<comment type="similarity">
    <text evidence="1 2">Belongs to the LOG family.</text>
</comment>
<dbReference type="RefSeq" id="WP_217630406.1">
    <property type="nucleotide sequence ID" value="NZ_FNRT01000002.1"/>
</dbReference>
<comment type="catalytic activity">
    <reaction evidence="2">
        <text>N(6)-(dimethylallyl)adenosine 5'-phosphate + H2O = N(6)-dimethylallyladenine + D-ribose 5-phosphate</text>
        <dbReference type="Rhea" id="RHEA:48560"/>
        <dbReference type="ChEBI" id="CHEBI:15377"/>
        <dbReference type="ChEBI" id="CHEBI:17660"/>
        <dbReference type="ChEBI" id="CHEBI:57526"/>
        <dbReference type="ChEBI" id="CHEBI:78346"/>
        <dbReference type="EC" id="3.2.2.n1"/>
    </reaction>
</comment>
<dbReference type="SUPFAM" id="SSF102405">
    <property type="entry name" value="MCP/YpsA-like"/>
    <property type="match status" value="1"/>
</dbReference>
<reference evidence="4" key="1">
    <citation type="submission" date="2016-10" db="EMBL/GenBank/DDBJ databases">
        <authorList>
            <person name="Varghese N."/>
            <person name="Submissions S."/>
        </authorList>
    </citation>
    <scope>NUCLEOTIDE SEQUENCE [LARGE SCALE GENOMIC DNA]</scope>
    <source>
        <strain evidence="4">DSM 22017</strain>
    </source>
</reference>
<keyword evidence="2" id="KW-0203">Cytokinin biosynthesis</keyword>
<dbReference type="GO" id="GO:0005829">
    <property type="term" value="C:cytosol"/>
    <property type="evidence" value="ECO:0007669"/>
    <property type="project" value="TreeGrafter"/>
</dbReference>
<sequence>MSRTIRRVAVFCASSPGVDPALARASYDVGRALAERGIGLVYGGGGHGLMHEVSQGALDAGGEVIGVIPHSMVAREWGRDDLTELHVVDTMHERKALMAELADAFLCLPGGLGTLEEIIEVWSWRYIGFNDDPVGFLNLGGTWTPFLDSLRGLADAGFMRPEVLEDVVVADDVDTALAGLTSRLGAAFGDKLRG</sequence>
<dbReference type="PANTHER" id="PTHR31223">
    <property type="entry name" value="LOG FAMILY PROTEIN YJL055W"/>
    <property type="match status" value="1"/>
</dbReference>
<dbReference type="Pfam" id="PF03641">
    <property type="entry name" value="Lysine_decarbox"/>
    <property type="match status" value="1"/>
</dbReference>
<dbReference type="GO" id="GO:0009691">
    <property type="term" value="P:cytokinin biosynthetic process"/>
    <property type="evidence" value="ECO:0007669"/>
    <property type="project" value="UniProtKB-UniRule"/>
</dbReference>
<keyword evidence="4" id="KW-1185">Reference proteome</keyword>
<name>A0A1H4ZF99_9ACTN</name>
<evidence type="ECO:0000313" key="4">
    <source>
        <dbReference type="Proteomes" id="UP000198742"/>
    </source>
</evidence>
<dbReference type="InterPro" id="IPR031100">
    <property type="entry name" value="LOG_fam"/>
</dbReference>
<dbReference type="STRING" id="402596.SAMN04489844_4101"/>
<keyword evidence="2" id="KW-0378">Hydrolase</keyword>
<accession>A0A1H4ZF99</accession>
<protein>
    <recommendedName>
        <fullName evidence="2">Cytokinin riboside 5'-monophosphate phosphoribohydrolase</fullName>
        <ecNumber evidence="2">3.2.2.n1</ecNumber>
    </recommendedName>
</protein>